<evidence type="ECO:0000259" key="4">
    <source>
        <dbReference type="Pfam" id="PF13407"/>
    </source>
</evidence>
<keyword evidence="3" id="KW-0732">Signal</keyword>
<feature type="domain" description="Periplasmic binding protein" evidence="4">
    <location>
        <begin position="47"/>
        <end position="294"/>
    </location>
</feature>
<protein>
    <submittedName>
        <fullName evidence="5">Substrate-binding domain-containing protein</fullName>
    </submittedName>
</protein>
<sequence>MFKRIVSILLSLCVLVSLLFFIASAIKIDAWVAELDHRSEAINQKRIVLIAQELNTPYWKLLEQGAREQADTYDYLLQYVGPLRHDPAQQRRLLHKALSAKPDAIITQGLIGQEELFTSAKELGIPVITIDTDAPSSERIAYIGTDNKLAGEQLASLLLSQLPHNNTNIGVIMGSSAENQTERLDSFQRALSEAPSFHVVDVRLSNISRVQAAQATIDMLEKRPDIDVIVGLSGLDAVGIVDGLDALNNQHVSVFGFDNLLHTETLIAEGRMLGSIVQQPVEIGKQAIDTLHSYYEKAPFAEHMHIATTVLTAKEVEADHED</sequence>
<name>A0ABW1V7V3_9BACL</name>
<comment type="similarity">
    <text evidence="2">Belongs to the bacterial solute-binding protein 2 family.</text>
</comment>
<comment type="caution">
    <text evidence="5">The sequence shown here is derived from an EMBL/GenBank/DDBJ whole genome shotgun (WGS) entry which is preliminary data.</text>
</comment>
<evidence type="ECO:0000256" key="2">
    <source>
        <dbReference type="ARBA" id="ARBA00007639"/>
    </source>
</evidence>
<evidence type="ECO:0000313" key="5">
    <source>
        <dbReference type="EMBL" id="MFC6334038.1"/>
    </source>
</evidence>
<evidence type="ECO:0000256" key="1">
    <source>
        <dbReference type="ARBA" id="ARBA00004196"/>
    </source>
</evidence>
<dbReference type="PANTHER" id="PTHR46847:SF1">
    <property type="entry name" value="D-ALLOSE-BINDING PERIPLASMIC PROTEIN-RELATED"/>
    <property type="match status" value="1"/>
</dbReference>
<dbReference type="RefSeq" id="WP_379236161.1">
    <property type="nucleotide sequence ID" value="NZ_JBHSTE010000005.1"/>
</dbReference>
<accession>A0ABW1V7V3</accession>
<proteinExistence type="inferred from homology"/>
<keyword evidence="6" id="KW-1185">Reference proteome</keyword>
<gene>
    <name evidence="5" type="ORF">ACFP56_15525</name>
</gene>
<dbReference type="PANTHER" id="PTHR46847">
    <property type="entry name" value="D-ALLOSE-BINDING PERIPLASMIC PROTEIN-RELATED"/>
    <property type="match status" value="1"/>
</dbReference>
<organism evidence="5 6">
    <name type="scientific">Paenibacillus septentrionalis</name>
    <dbReference type="NCBI Taxonomy" id="429342"/>
    <lineage>
        <taxon>Bacteria</taxon>
        <taxon>Bacillati</taxon>
        <taxon>Bacillota</taxon>
        <taxon>Bacilli</taxon>
        <taxon>Bacillales</taxon>
        <taxon>Paenibacillaceae</taxon>
        <taxon>Paenibacillus</taxon>
    </lineage>
</organism>
<reference evidence="6" key="1">
    <citation type="journal article" date="2019" name="Int. J. Syst. Evol. Microbiol.">
        <title>The Global Catalogue of Microorganisms (GCM) 10K type strain sequencing project: providing services to taxonomists for standard genome sequencing and annotation.</title>
        <authorList>
            <consortium name="The Broad Institute Genomics Platform"/>
            <consortium name="The Broad Institute Genome Sequencing Center for Infectious Disease"/>
            <person name="Wu L."/>
            <person name="Ma J."/>
        </authorList>
    </citation>
    <scope>NUCLEOTIDE SEQUENCE [LARGE SCALE GENOMIC DNA]</scope>
    <source>
        <strain evidence="6">PCU 280</strain>
    </source>
</reference>
<evidence type="ECO:0000256" key="3">
    <source>
        <dbReference type="ARBA" id="ARBA00022729"/>
    </source>
</evidence>
<dbReference type="EMBL" id="JBHSTE010000005">
    <property type="protein sequence ID" value="MFC6334038.1"/>
    <property type="molecule type" value="Genomic_DNA"/>
</dbReference>
<dbReference type="Pfam" id="PF13407">
    <property type="entry name" value="Peripla_BP_4"/>
    <property type="match status" value="1"/>
</dbReference>
<dbReference type="SUPFAM" id="SSF53822">
    <property type="entry name" value="Periplasmic binding protein-like I"/>
    <property type="match status" value="1"/>
</dbReference>
<dbReference type="Proteomes" id="UP001596233">
    <property type="component" value="Unassembled WGS sequence"/>
</dbReference>
<dbReference type="InterPro" id="IPR025997">
    <property type="entry name" value="SBP_2_dom"/>
</dbReference>
<dbReference type="InterPro" id="IPR028082">
    <property type="entry name" value="Peripla_BP_I"/>
</dbReference>
<dbReference type="Gene3D" id="3.40.50.2300">
    <property type="match status" value="2"/>
</dbReference>
<evidence type="ECO:0000313" key="6">
    <source>
        <dbReference type="Proteomes" id="UP001596233"/>
    </source>
</evidence>
<comment type="subcellular location">
    <subcellularLocation>
        <location evidence="1">Cell envelope</location>
    </subcellularLocation>
</comment>